<protein>
    <submittedName>
        <fullName evidence="2">Serine/threonine protein kinase</fullName>
    </submittedName>
</protein>
<feature type="compositionally biased region" description="Low complexity" evidence="1">
    <location>
        <begin position="87"/>
        <end position="97"/>
    </location>
</feature>
<keyword evidence="3" id="KW-1185">Reference proteome</keyword>
<feature type="region of interest" description="Disordered" evidence="1">
    <location>
        <begin position="69"/>
        <end position="97"/>
    </location>
</feature>
<dbReference type="AlphaFoldDB" id="A0AAD7QFP0"/>
<accession>A0AAD7QFP0</accession>
<dbReference type="PANTHER" id="PTHR36772:SF1">
    <property type="entry name" value="SERINE_THREONINE-KINASE"/>
    <property type="match status" value="1"/>
</dbReference>
<name>A0AAD7QFP0_QUISA</name>
<evidence type="ECO:0000313" key="2">
    <source>
        <dbReference type="EMBL" id="KAJ7980643.1"/>
    </source>
</evidence>
<dbReference type="PANTHER" id="PTHR36772">
    <property type="entry name" value="SERINE/THREONINE-KINASE"/>
    <property type="match status" value="1"/>
</dbReference>
<evidence type="ECO:0000313" key="3">
    <source>
        <dbReference type="Proteomes" id="UP001163823"/>
    </source>
</evidence>
<dbReference type="Proteomes" id="UP001163823">
    <property type="component" value="Chromosome 1"/>
</dbReference>
<gene>
    <name evidence="2" type="ORF">O6P43_000028</name>
</gene>
<sequence length="230" mass="26472">MQDPNNSNTSKMHVKKGMPPIAATGQELRHDIHFISRFRKPWYQRAIEMATMWKIINFKITKEISTTSNPSLWKTNSSKSSGIPTTNSNSNSNSNRSNKLRKCISLKVATSFSRVCLCAPISSYNEVFRAHEVLPRRSNSYPRSKPLPTTSLSQEVRVISNARHSVEGRKIFRGKSLTDDVLMRQFVIEEEAMMQVRRRNEMEVIRKRSVMRRKKLGPSRLSRMVMAEAN</sequence>
<dbReference type="GO" id="GO:0004674">
    <property type="term" value="F:protein serine/threonine kinase activity"/>
    <property type="evidence" value="ECO:0007669"/>
    <property type="project" value="UniProtKB-KW"/>
</dbReference>
<dbReference type="EMBL" id="JARAOO010000001">
    <property type="protein sequence ID" value="KAJ7980643.1"/>
    <property type="molecule type" value="Genomic_DNA"/>
</dbReference>
<feature type="compositionally biased region" description="Polar residues" evidence="1">
    <location>
        <begin position="69"/>
        <end position="86"/>
    </location>
</feature>
<keyword evidence="2" id="KW-0723">Serine/threonine-protein kinase</keyword>
<organism evidence="2 3">
    <name type="scientific">Quillaja saponaria</name>
    <name type="common">Soap bark tree</name>
    <dbReference type="NCBI Taxonomy" id="32244"/>
    <lineage>
        <taxon>Eukaryota</taxon>
        <taxon>Viridiplantae</taxon>
        <taxon>Streptophyta</taxon>
        <taxon>Embryophyta</taxon>
        <taxon>Tracheophyta</taxon>
        <taxon>Spermatophyta</taxon>
        <taxon>Magnoliopsida</taxon>
        <taxon>eudicotyledons</taxon>
        <taxon>Gunneridae</taxon>
        <taxon>Pentapetalae</taxon>
        <taxon>rosids</taxon>
        <taxon>fabids</taxon>
        <taxon>Fabales</taxon>
        <taxon>Quillajaceae</taxon>
        <taxon>Quillaja</taxon>
    </lineage>
</organism>
<keyword evidence="2" id="KW-0808">Transferase</keyword>
<keyword evidence="2" id="KW-0418">Kinase</keyword>
<evidence type="ECO:0000256" key="1">
    <source>
        <dbReference type="SAM" id="MobiDB-lite"/>
    </source>
</evidence>
<comment type="caution">
    <text evidence="2">The sequence shown here is derived from an EMBL/GenBank/DDBJ whole genome shotgun (WGS) entry which is preliminary data.</text>
</comment>
<proteinExistence type="predicted"/>
<reference evidence="2 3" key="1">
    <citation type="journal article" date="2023" name="Science">
        <title>Elucidation of the pathway for biosynthesis of saponin adjuvants from the soapbark tree.</title>
        <authorList>
            <person name="Reed J."/>
            <person name="Orme A."/>
            <person name="El-Demerdash A."/>
            <person name="Owen C."/>
            <person name="Martin L.B.B."/>
            <person name="Misra R.C."/>
            <person name="Kikuchi S."/>
            <person name="Rejzek M."/>
            <person name="Martin A.C."/>
            <person name="Harkess A."/>
            <person name="Leebens-Mack J."/>
            <person name="Louveau T."/>
            <person name="Stephenson M.J."/>
            <person name="Osbourn A."/>
        </authorList>
    </citation>
    <scope>NUCLEOTIDE SEQUENCE [LARGE SCALE GENOMIC DNA]</scope>
    <source>
        <strain evidence="2">S10</strain>
    </source>
</reference>